<dbReference type="Pfam" id="PF03441">
    <property type="entry name" value="FAD_binding_7"/>
    <property type="match status" value="1"/>
</dbReference>
<dbReference type="InterPro" id="IPR006050">
    <property type="entry name" value="DNA_photolyase_N"/>
</dbReference>
<dbReference type="AlphaFoldDB" id="A0A1G4UV20"/>
<evidence type="ECO:0000256" key="3">
    <source>
        <dbReference type="ARBA" id="ARBA00014046"/>
    </source>
</evidence>
<evidence type="ECO:0000256" key="7">
    <source>
        <dbReference type="ARBA" id="ARBA00033999"/>
    </source>
</evidence>
<comment type="catalytic activity">
    <reaction evidence="7">
        <text>cyclobutadipyrimidine (in DNA) = 2 pyrimidine residues (in DNA).</text>
        <dbReference type="EC" id="4.1.99.3"/>
    </reaction>
</comment>
<dbReference type="RefSeq" id="WP_091444643.1">
    <property type="nucleotide sequence ID" value="NZ_FMTP01000013.1"/>
</dbReference>
<feature type="binding site" evidence="8">
    <location>
        <position position="228"/>
    </location>
    <ligand>
        <name>FAD</name>
        <dbReference type="ChEBI" id="CHEBI:57692"/>
    </ligand>
</feature>
<protein>
    <recommendedName>
        <fullName evidence="3">Deoxyribodipyrimidine photo-lyase</fullName>
        <ecNumber evidence="2">4.1.99.3</ecNumber>
    </recommendedName>
</protein>
<dbReference type="InterPro" id="IPR005101">
    <property type="entry name" value="Cryptochr/Photolyase_FAD-bd"/>
</dbReference>
<evidence type="ECO:0000256" key="6">
    <source>
        <dbReference type="ARBA" id="ARBA00022991"/>
    </source>
</evidence>
<evidence type="ECO:0000256" key="5">
    <source>
        <dbReference type="ARBA" id="ARBA00022827"/>
    </source>
</evidence>
<dbReference type="FunFam" id="1.10.579.10:FF:000003">
    <property type="entry name" value="Deoxyribodipyrimidine photo-lyase"/>
    <property type="match status" value="1"/>
</dbReference>
<dbReference type="GO" id="GO:0000719">
    <property type="term" value="P:photoreactive repair"/>
    <property type="evidence" value="ECO:0007669"/>
    <property type="project" value="UniProtKB-ARBA"/>
</dbReference>
<evidence type="ECO:0000256" key="10">
    <source>
        <dbReference type="RuleBase" id="RU004182"/>
    </source>
</evidence>
<accession>A0A1G4UV20</accession>
<dbReference type="InterPro" id="IPR036155">
    <property type="entry name" value="Crypto/Photolyase_N_sf"/>
</dbReference>
<dbReference type="GO" id="GO:0003904">
    <property type="term" value="F:deoxyribodipyrimidine photo-lyase activity"/>
    <property type="evidence" value="ECO:0007669"/>
    <property type="project" value="UniProtKB-EC"/>
</dbReference>
<comment type="cofactor">
    <cofactor evidence="1">
        <name>(6R)-5,10-methylene-5,6,7,8-tetrahydrofolate</name>
        <dbReference type="ChEBI" id="CHEBI:15636"/>
    </cofactor>
</comment>
<feature type="binding site" evidence="8">
    <location>
        <begin position="378"/>
        <end position="380"/>
    </location>
    <ligand>
        <name>FAD</name>
        <dbReference type="ChEBI" id="CHEBI:57692"/>
    </ligand>
</feature>
<evidence type="ECO:0000256" key="2">
    <source>
        <dbReference type="ARBA" id="ARBA00013149"/>
    </source>
</evidence>
<keyword evidence="6 10" id="KW-0157">Chromophore</keyword>
<evidence type="ECO:0000256" key="8">
    <source>
        <dbReference type="PIRSR" id="PIRSR602081-1"/>
    </source>
</evidence>
<evidence type="ECO:0000313" key="13">
    <source>
        <dbReference type="Proteomes" id="UP000198889"/>
    </source>
</evidence>
<dbReference type="InterPro" id="IPR018394">
    <property type="entry name" value="DNA_photolyase_1_CS_C"/>
</dbReference>
<dbReference type="PROSITE" id="PS51645">
    <property type="entry name" value="PHR_CRY_ALPHA_BETA"/>
    <property type="match status" value="1"/>
</dbReference>
<evidence type="ECO:0000256" key="4">
    <source>
        <dbReference type="ARBA" id="ARBA00022630"/>
    </source>
</evidence>
<dbReference type="Pfam" id="PF00875">
    <property type="entry name" value="DNA_photolyase"/>
    <property type="match status" value="1"/>
</dbReference>
<feature type="site" description="Electron transfer via tryptophanyl radical" evidence="9">
    <location>
        <position position="388"/>
    </location>
</feature>
<dbReference type="EC" id="4.1.99.3" evidence="2"/>
<dbReference type="Proteomes" id="UP000198889">
    <property type="component" value="Unassembled WGS sequence"/>
</dbReference>
<dbReference type="SUPFAM" id="SSF48173">
    <property type="entry name" value="Cryptochrome/photolyase FAD-binding domain"/>
    <property type="match status" value="1"/>
</dbReference>
<dbReference type="InterPro" id="IPR014729">
    <property type="entry name" value="Rossmann-like_a/b/a_fold"/>
</dbReference>
<dbReference type="GO" id="GO:0003677">
    <property type="term" value="F:DNA binding"/>
    <property type="evidence" value="ECO:0007669"/>
    <property type="project" value="TreeGrafter"/>
</dbReference>
<keyword evidence="13" id="KW-1185">Reference proteome</keyword>
<sequence length="482" mass="53806">MRPPSDRPALVWFRDDLRLDDNPALDAAKATGRPLVLVFLLDEQSEGIRPLGGAVRWWLGRSLAALAAAIEAKGGELVLRRGRAIDCIPDLARDIGAQAVYWNRRYSAPEIAVDKAVKLALTTGGIAVESFGGNLLHEPWTVETQSGGAFRVFTPFYRRAVTQAIRVPSRAASQWRFGHPPDGERREEWALEPTAPDWAGGLRQAWTPGEDGALTALAAFIDGGLDGYADQRDRPDLPSTSRLSPHLRFGEISPHRALAAVRHAEADGSAAPRDVGKFVSEVYWREFSYNLLFHFPDIGHANFNDRFDAFEWASDGALVRAWRRGLTGYPLVDAGMRQLWQTGWMHNRVRMVAASFLIKHCLTDWRRGEEWFWDTLVDADPANNPASWQWVAGSGADAAPYFRVFNPVAQGEKFDPDGHYVRQFVPELAALPSSILHKPWEAAPAVLRQAGVVLGETYPRPVVDHAWARQRALDRFQRIRAE</sequence>
<evidence type="ECO:0000313" key="12">
    <source>
        <dbReference type="EMBL" id="SCW96659.1"/>
    </source>
</evidence>
<evidence type="ECO:0000259" key="11">
    <source>
        <dbReference type="PROSITE" id="PS51645"/>
    </source>
</evidence>
<evidence type="ECO:0000256" key="9">
    <source>
        <dbReference type="PIRSR" id="PIRSR602081-2"/>
    </source>
</evidence>
<comment type="cofactor">
    <cofactor evidence="8">
        <name>FAD</name>
        <dbReference type="ChEBI" id="CHEBI:57692"/>
    </cofactor>
    <text evidence="8">Binds 1 FAD per subunit.</text>
</comment>
<dbReference type="SUPFAM" id="SSF52425">
    <property type="entry name" value="Cryptochrome/photolyase, N-terminal domain"/>
    <property type="match status" value="1"/>
</dbReference>
<keyword evidence="12" id="KW-0456">Lyase</keyword>
<dbReference type="STRING" id="177413.SAMN05660859_0316"/>
<dbReference type="GO" id="GO:0071949">
    <property type="term" value="F:FAD binding"/>
    <property type="evidence" value="ECO:0007669"/>
    <property type="project" value="TreeGrafter"/>
</dbReference>
<name>A0A1G4UV20_9HYPH</name>
<dbReference type="GO" id="GO:0009416">
    <property type="term" value="P:response to light stimulus"/>
    <property type="evidence" value="ECO:0007669"/>
    <property type="project" value="TreeGrafter"/>
</dbReference>
<feature type="site" description="Electron transfer via tryptophanyl radical" evidence="9">
    <location>
        <position position="312"/>
    </location>
</feature>
<dbReference type="Gene3D" id="1.10.579.10">
    <property type="entry name" value="DNA Cyclobutane Dipyrimidine Photolyase, subunit A, domain 3"/>
    <property type="match status" value="1"/>
</dbReference>
<comment type="similarity">
    <text evidence="10">Belongs to the DNA photolyase family.</text>
</comment>
<dbReference type="PRINTS" id="PR00147">
    <property type="entry name" value="DNAPHOTLYASE"/>
</dbReference>
<dbReference type="InterPro" id="IPR036134">
    <property type="entry name" value="Crypto/Photolyase_FAD-like_sf"/>
</dbReference>
<organism evidence="12 13">
    <name type="scientific">Ancylobacter rudongensis</name>
    <dbReference type="NCBI Taxonomy" id="177413"/>
    <lineage>
        <taxon>Bacteria</taxon>
        <taxon>Pseudomonadati</taxon>
        <taxon>Pseudomonadota</taxon>
        <taxon>Alphaproteobacteria</taxon>
        <taxon>Hyphomicrobiales</taxon>
        <taxon>Xanthobacteraceae</taxon>
        <taxon>Ancylobacter</taxon>
    </lineage>
</organism>
<reference evidence="13" key="1">
    <citation type="submission" date="2016-10" db="EMBL/GenBank/DDBJ databases">
        <authorList>
            <person name="Varghese N."/>
            <person name="Submissions S."/>
        </authorList>
    </citation>
    <scope>NUCLEOTIDE SEQUENCE [LARGE SCALE GENOMIC DNA]</scope>
    <source>
        <strain evidence="13">CGMCC 1.1761</strain>
    </source>
</reference>
<feature type="domain" description="Photolyase/cryptochrome alpha/beta" evidence="11">
    <location>
        <begin position="7"/>
        <end position="136"/>
    </location>
</feature>
<feature type="binding site" evidence="8">
    <location>
        <begin position="240"/>
        <end position="244"/>
    </location>
    <ligand>
        <name>FAD</name>
        <dbReference type="ChEBI" id="CHEBI:57692"/>
    </ligand>
</feature>
<dbReference type="InterPro" id="IPR002081">
    <property type="entry name" value="Cryptochrome/DNA_photolyase_1"/>
</dbReference>
<keyword evidence="5 8" id="KW-0274">FAD</keyword>
<dbReference type="PROSITE" id="PS00394">
    <property type="entry name" value="DNA_PHOTOLYASES_1_1"/>
    <property type="match status" value="1"/>
</dbReference>
<dbReference type="EMBL" id="FMTP01000013">
    <property type="protein sequence ID" value="SCW96659.1"/>
    <property type="molecule type" value="Genomic_DNA"/>
</dbReference>
<feature type="binding site" evidence="8">
    <location>
        <position position="278"/>
    </location>
    <ligand>
        <name>FAD</name>
        <dbReference type="ChEBI" id="CHEBI:57692"/>
    </ligand>
</feature>
<dbReference type="PANTHER" id="PTHR11455">
    <property type="entry name" value="CRYPTOCHROME"/>
    <property type="match status" value="1"/>
</dbReference>
<keyword evidence="4 8" id="KW-0285">Flavoprotein</keyword>
<dbReference type="PANTHER" id="PTHR11455:SF9">
    <property type="entry name" value="CRYPTOCHROME CIRCADIAN CLOCK 5 ISOFORM X1"/>
    <property type="match status" value="1"/>
</dbReference>
<gene>
    <name evidence="12" type="ORF">SAMN05660859_0316</name>
</gene>
<proteinExistence type="inferred from homology"/>
<evidence type="ECO:0000256" key="1">
    <source>
        <dbReference type="ARBA" id="ARBA00001932"/>
    </source>
</evidence>
<dbReference type="Gene3D" id="3.40.50.620">
    <property type="entry name" value="HUPs"/>
    <property type="match status" value="1"/>
</dbReference>
<feature type="site" description="Electron transfer via tryptophanyl radical" evidence="9">
    <location>
        <position position="365"/>
    </location>
</feature>
<dbReference type="Gene3D" id="1.25.40.80">
    <property type="match status" value="1"/>
</dbReference>